<name>A0ABN7UHA3_GIGMA</name>
<sequence length="74" mass="8541">NESHKNAEFEVDKTGTGTYLDIFLLIQYVCMFAIFFSGFFDSNAKTSQKQCEDKLRQCGICHEKGYNARTCNRK</sequence>
<keyword evidence="3" id="KW-1185">Reference proteome</keyword>
<reference evidence="2 3" key="1">
    <citation type="submission" date="2021-06" db="EMBL/GenBank/DDBJ databases">
        <authorList>
            <person name="Kallberg Y."/>
            <person name="Tangrot J."/>
            <person name="Rosling A."/>
        </authorList>
    </citation>
    <scope>NUCLEOTIDE SEQUENCE [LARGE SCALE GENOMIC DNA]</scope>
    <source>
        <strain evidence="2 3">120-4 pot B 10/14</strain>
    </source>
</reference>
<organism evidence="2 3">
    <name type="scientific">Gigaspora margarita</name>
    <dbReference type="NCBI Taxonomy" id="4874"/>
    <lineage>
        <taxon>Eukaryota</taxon>
        <taxon>Fungi</taxon>
        <taxon>Fungi incertae sedis</taxon>
        <taxon>Mucoromycota</taxon>
        <taxon>Glomeromycotina</taxon>
        <taxon>Glomeromycetes</taxon>
        <taxon>Diversisporales</taxon>
        <taxon>Gigasporaceae</taxon>
        <taxon>Gigaspora</taxon>
    </lineage>
</organism>
<evidence type="ECO:0000313" key="3">
    <source>
        <dbReference type="Proteomes" id="UP000789901"/>
    </source>
</evidence>
<dbReference type="EMBL" id="CAJVQB010002725">
    <property type="protein sequence ID" value="CAG8585124.1"/>
    <property type="molecule type" value="Genomic_DNA"/>
</dbReference>
<proteinExistence type="predicted"/>
<feature type="non-terminal residue" evidence="2">
    <location>
        <position position="1"/>
    </location>
</feature>
<keyword evidence="1" id="KW-0472">Membrane</keyword>
<keyword evidence="1" id="KW-1133">Transmembrane helix</keyword>
<evidence type="ECO:0000313" key="2">
    <source>
        <dbReference type="EMBL" id="CAG8585124.1"/>
    </source>
</evidence>
<comment type="caution">
    <text evidence="2">The sequence shown here is derived from an EMBL/GenBank/DDBJ whole genome shotgun (WGS) entry which is preliminary data.</text>
</comment>
<feature type="transmembrane region" description="Helical" evidence="1">
    <location>
        <begin position="22"/>
        <end position="40"/>
    </location>
</feature>
<keyword evidence="1" id="KW-0812">Transmembrane</keyword>
<evidence type="ECO:0000256" key="1">
    <source>
        <dbReference type="SAM" id="Phobius"/>
    </source>
</evidence>
<accession>A0ABN7UHA3</accession>
<protein>
    <submittedName>
        <fullName evidence="2">31384_t:CDS:1</fullName>
    </submittedName>
</protein>
<gene>
    <name evidence="2" type="ORF">GMARGA_LOCUS6138</name>
</gene>
<dbReference type="Proteomes" id="UP000789901">
    <property type="component" value="Unassembled WGS sequence"/>
</dbReference>